<evidence type="ECO:0000313" key="11">
    <source>
        <dbReference type="Proteomes" id="UP001497516"/>
    </source>
</evidence>
<dbReference type="AlphaFoldDB" id="A0AAV2DRE6"/>
<evidence type="ECO:0000256" key="3">
    <source>
        <dbReference type="ARBA" id="ARBA00022692"/>
    </source>
</evidence>
<evidence type="ECO:0000256" key="6">
    <source>
        <dbReference type="ARBA" id="ARBA00023242"/>
    </source>
</evidence>
<dbReference type="Gene3D" id="1.10.10.1180">
    <property type="entry name" value="MAN1, winged-helix domain"/>
    <property type="match status" value="1"/>
</dbReference>
<evidence type="ECO:0000256" key="5">
    <source>
        <dbReference type="ARBA" id="ARBA00023136"/>
    </source>
</evidence>
<dbReference type="EMBL" id="OZ034816">
    <property type="protein sequence ID" value="CAL1376092.1"/>
    <property type="molecule type" value="Genomic_DNA"/>
</dbReference>
<feature type="transmembrane region" description="Helical" evidence="8">
    <location>
        <begin position="43"/>
        <end position="64"/>
    </location>
</feature>
<dbReference type="GO" id="GO:0005783">
    <property type="term" value="C:endoplasmic reticulum"/>
    <property type="evidence" value="ECO:0007669"/>
    <property type="project" value="TreeGrafter"/>
</dbReference>
<evidence type="ECO:0000256" key="2">
    <source>
        <dbReference type="ARBA" id="ARBA00022553"/>
    </source>
</evidence>
<comment type="subcellular location">
    <subcellularLocation>
        <location evidence="1">Nucleus inner membrane</location>
    </subcellularLocation>
</comment>
<gene>
    <name evidence="10" type="ORF">LTRI10_LOCUS17845</name>
</gene>
<organism evidence="10 11">
    <name type="scientific">Linum trigynum</name>
    <dbReference type="NCBI Taxonomy" id="586398"/>
    <lineage>
        <taxon>Eukaryota</taxon>
        <taxon>Viridiplantae</taxon>
        <taxon>Streptophyta</taxon>
        <taxon>Embryophyta</taxon>
        <taxon>Tracheophyta</taxon>
        <taxon>Spermatophyta</taxon>
        <taxon>Magnoliopsida</taxon>
        <taxon>eudicotyledons</taxon>
        <taxon>Gunneridae</taxon>
        <taxon>Pentapetalae</taxon>
        <taxon>rosids</taxon>
        <taxon>fabids</taxon>
        <taxon>Malpighiales</taxon>
        <taxon>Linaceae</taxon>
        <taxon>Linum</taxon>
    </lineage>
</organism>
<dbReference type="GO" id="GO:0005637">
    <property type="term" value="C:nuclear inner membrane"/>
    <property type="evidence" value="ECO:0007669"/>
    <property type="project" value="UniProtKB-SubCell"/>
</dbReference>
<evidence type="ECO:0000256" key="7">
    <source>
        <dbReference type="SAM" id="MobiDB-lite"/>
    </source>
</evidence>
<keyword evidence="11" id="KW-1185">Reference proteome</keyword>
<dbReference type="PANTHER" id="PTHR47808">
    <property type="entry name" value="INNER NUCLEAR MEMBRANE PROTEIN HEH2-RELATED"/>
    <property type="match status" value="1"/>
</dbReference>
<protein>
    <recommendedName>
        <fullName evidence="9">Man1/Src1-like C-terminal domain-containing protein</fullName>
    </recommendedName>
</protein>
<accession>A0AAV2DRE6</accession>
<reference evidence="10 11" key="1">
    <citation type="submission" date="2024-04" db="EMBL/GenBank/DDBJ databases">
        <authorList>
            <person name="Fracassetti M."/>
        </authorList>
    </citation>
    <scope>NUCLEOTIDE SEQUENCE [LARGE SCALE GENOMIC DNA]</scope>
</reference>
<proteinExistence type="predicted"/>
<dbReference type="GO" id="GO:0003682">
    <property type="term" value="F:chromatin binding"/>
    <property type="evidence" value="ECO:0007669"/>
    <property type="project" value="InterPro"/>
</dbReference>
<dbReference type="Proteomes" id="UP001497516">
    <property type="component" value="Chromosome 3"/>
</dbReference>
<keyword evidence="6" id="KW-0539">Nucleus</keyword>
<feature type="domain" description="Man1/Src1-like C-terminal" evidence="9">
    <location>
        <begin position="89"/>
        <end position="341"/>
    </location>
</feature>
<dbReference type="Pfam" id="PF09402">
    <property type="entry name" value="MSC"/>
    <property type="match status" value="1"/>
</dbReference>
<keyword evidence="5 8" id="KW-0472">Membrane</keyword>
<feature type="region of interest" description="Disordered" evidence="7">
    <location>
        <begin position="364"/>
        <end position="389"/>
    </location>
</feature>
<feature type="transmembrane region" description="Helical" evidence="8">
    <location>
        <begin position="226"/>
        <end position="248"/>
    </location>
</feature>
<evidence type="ECO:0000256" key="4">
    <source>
        <dbReference type="ARBA" id="ARBA00022989"/>
    </source>
</evidence>
<dbReference type="PANTHER" id="PTHR47808:SF2">
    <property type="entry name" value="LEM DOMAIN-CONTAINING PROTEIN 2"/>
    <property type="match status" value="1"/>
</dbReference>
<evidence type="ECO:0000256" key="8">
    <source>
        <dbReference type="SAM" id="Phobius"/>
    </source>
</evidence>
<evidence type="ECO:0000259" key="9">
    <source>
        <dbReference type="Pfam" id="PF09402"/>
    </source>
</evidence>
<dbReference type="GO" id="GO:0071763">
    <property type="term" value="P:nuclear membrane organization"/>
    <property type="evidence" value="ECO:0007669"/>
    <property type="project" value="TreeGrafter"/>
</dbReference>
<dbReference type="InterPro" id="IPR018996">
    <property type="entry name" value="Man1/Src1-like_C"/>
</dbReference>
<keyword evidence="3 8" id="KW-0812">Transmembrane</keyword>
<dbReference type="InterPro" id="IPR041885">
    <property type="entry name" value="MAN1_winged_helix_dom"/>
</dbReference>
<evidence type="ECO:0000313" key="10">
    <source>
        <dbReference type="EMBL" id="CAL1376092.1"/>
    </source>
</evidence>
<dbReference type="InterPro" id="IPR044780">
    <property type="entry name" value="Heh2/Src1"/>
</dbReference>
<name>A0AAV2DRE6_9ROSI</name>
<dbReference type="GO" id="GO:0034399">
    <property type="term" value="C:nuclear periphery"/>
    <property type="evidence" value="ECO:0007669"/>
    <property type="project" value="TreeGrafter"/>
</dbReference>
<keyword evidence="4 8" id="KW-1133">Transmembrane helix</keyword>
<evidence type="ECO:0000256" key="1">
    <source>
        <dbReference type="ARBA" id="ARBA00004540"/>
    </source>
</evidence>
<sequence length="389" mass="44338">MSSTPRKRPNLRPEPQFRSKVISPSIMEPPGYLFPPRNELFRLLVVVGIASSVAFTCNLLANYFSPTSPPPFCDSSNMGSTDDFLLSDVCEPCPMNGECQGGKLVCDDGYRRNGNLCLEDGESNERAKKLAELVESYVCESYAQFSCYGQGRIWVPENEMWEDVKHQVVQIFHSDDASYIYAKNKAMEIIDRSLEKKTNPEGITELKCPSDLAERYKPVSCRVQQWIFEHAFVILPVCAMVIALTWLVGKIRQRCYLSTRGEELYHQVCDMLEEIAFEGKRESGEFEPWVVASQLRDHLLLPKERKNPLLWKKVEELVQEDSRIDRYPKLVKGESKVVWEWQVEGSLNSAGKRTKNATVTKLRSNGSTEVHPDKQTQTSKSGQKLGMMF</sequence>
<keyword evidence="2" id="KW-0597">Phosphoprotein</keyword>